<dbReference type="InterPro" id="IPR020839">
    <property type="entry name" value="SCD"/>
</dbReference>
<dbReference type="GO" id="GO:0051321">
    <property type="term" value="P:meiotic cell cycle"/>
    <property type="evidence" value="ECO:0007669"/>
    <property type="project" value="UniProtKB-KW"/>
</dbReference>
<gene>
    <name evidence="17" type="ORF">LUZ62_057304</name>
</gene>
<dbReference type="SUPFAM" id="SSF48371">
    <property type="entry name" value="ARM repeat"/>
    <property type="match status" value="1"/>
</dbReference>
<dbReference type="InterPro" id="IPR016024">
    <property type="entry name" value="ARM-type_fold"/>
</dbReference>
<feature type="domain" description="SCD" evidence="16">
    <location>
        <begin position="325"/>
        <end position="410"/>
    </location>
</feature>
<dbReference type="Pfam" id="PF08514">
    <property type="entry name" value="STAG"/>
    <property type="match status" value="1"/>
</dbReference>
<feature type="region of interest" description="Disordered" evidence="15">
    <location>
        <begin position="39"/>
        <end position="110"/>
    </location>
</feature>
<evidence type="ECO:0000256" key="3">
    <source>
        <dbReference type="ARBA" id="ARBA00022454"/>
    </source>
</evidence>
<dbReference type="GO" id="GO:0005634">
    <property type="term" value="C:nucleus"/>
    <property type="evidence" value="ECO:0007669"/>
    <property type="project" value="TreeGrafter"/>
</dbReference>
<dbReference type="Proteomes" id="UP001140206">
    <property type="component" value="Chromosome 3"/>
</dbReference>
<reference evidence="17" key="1">
    <citation type="submission" date="2022-08" db="EMBL/GenBank/DDBJ databases">
        <authorList>
            <person name="Marques A."/>
        </authorList>
    </citation>
    <scope>NUCLEOTIDE SEQUENCE</scope>
    <source>
        <strain evidence="17">RhyPub2mFocal</strain>
        <tissue evidence="17">Leaves</tissue>
    </source>
</reference>
<evidence type="ECO:0000256" key="12">
    <source>
        <dbReference type="ARBA" id="ARBA00077200"/>
    </source>
</evidence>
<evidence type="ECO:0000256" key="2">
    <source>
        <dbReference type="ARBA" id="ARBA00005486"/>
    </source>
</evidence>
<evidence type="ECO:0000256" key="5">
    <source>
        <dbReference type="ARBA" id="ARBA00022829"/>
    </source>
</evidence>
<dbReference type="Pfam" id="PF21581">
    <property type="entry name" value="SCD"/>
    <property type="match status" value="1"/>
</dbReference>
<evidence type="ECO:0000256" key="11">
    <source>
        <dbReference type="ARBA" id="ARBA00067279"/>
    </source>
</evidence>
<evidence type="ECO:0000256" key="1">
    <source>
        <dbReference type="ARBA" id="ARBA00004286"/>
    </source>
</evidence>
<dbReference type="Pfam" id="PF24571">
    <property type="entry name" value="HEAT_SCC3-SA"/>
    <property type="match status" value="1"/>
</dbReference>
<keyword evidence="8" id="KW-0131">Cell cycle</keyword>
<dbReference type="GO" id="GO:0003682">
    <property type="term" value="F:chromatin binding"/>
    <property type="evidence" value="ECO:0007669"/>
    <property type="project" value="TreeGrafter"/>
</dbReference>
<evidence type="ECO:0000256" key="4">
    <source>
        <dbReference type="ARBA" id="ARBA00022553"/>
    </source>
</evidence>
<dbReference type="FunFam" id="1.25.10.10:FF:000449">
    <property type="entry name" value="Cohesin subunit SA-3"/>
    <property type="match status" value="1"/>
</dbReference>
<comment type="subcellular location">
    <subcellularLocation>
        <location evidence="1">Chromosome</location>
    </subcellularLocation>
</comment>
<comment type="caution">
    <text evidence="17">The sequence shown here is derived from an EMBL/GenBank/DDBJ whole genome shotgun (WGS) entry which is preliminary data.</text>
</comment>
<protein>
    <recommendedName>
        <fullName evidence="11">Cohesin subunit SA-3</fullName>
    </recommendedName>
    <alternativeName>
        <fullName evidence="13">SCC3 homolog 3</fullName>
    </alternativeName>
    <alternativeName>
        <fullName evidence="12">Stromal antigen 3</fullName>
    </alternativeName>
    <alternativeName>
        <fullName evidence="14">Stromalin-3</fullName>
    </alternativeName>
</protein>
<evidence type="ECO:0000313" key="18">
    <source>
        <dbReference type="Proteomes" id="UP001140206"/>
    </source>
</evidence>
<dbReference type="GO" id="GO:0007059">
    <property type="term" value="P:chromosome segregation"/>
    <property type="evidence" value="ECO:0007669"/>
    <property type="project" value="UniProtKB-KW"/>
</dbReference>
<comment type="function">
    <text evidence="9">Meiosis specific component of cohesin complex. The cohesin complex is required for the cohesion of sister chromatids after DNA replication. The cohesin complex apparently forms a large proteinaceous ring within which sister chromatids can be trapped. At anaphase, the complex is cleaved and dissociates from chromatin, allowing sister chromatids to segregate. The meiosis-specific cohesin complex probably replaces mitosis specific cohesin complex when it dissociates from chromatin during prophase I.</text>
</comment>
<evidence type="ECO:0000256" key="10">
    <source>
        <dbReference type="ARBA" id="ARBA00064253"/>
    </source>
</evidence>
<dbReference type="GO" id="GO:0008278">
    <property type="term" value="C:cohesin complex"/>
    <property type="evidence" value="ECO:0007669"/>
    <property type="project" value="TreeGrafter"/>
</dbReference>
<evidence type="ECO:0000256" key="8">
    <source>
        <dbReference type="ARBA" id="ARBA00023306"/>
    </source>
</evidence>
<feature type="compositionally biased region" description="Polar residues" evidence="15">
    <location>
        <begin position="1147"/>
        <end position="1166"/>
    </location>
</feature>
<evidence type="ECO:0000313" key="17">
    <source>
        <dbReference type="EMBL" id="KAJ4773047.1"/>
    </source>
</evidence>
<evidence type="ECO:0000256" key="15">
    <source>
        <dbReference type="SAM" id="MobiDB-lite"/>
    </source>
</evidence>
<dbReference type="GO" id="GO:0007062">
    <property type="term" value="P:sister chromatid cohesion"/>
    <property type="evidence" value="ECO:0007669"/>
    <property type="project" value="TreeGrafter"/>
</dbReference>
<feature type="region of interest" description="Disordered" evidence="15">
    <location>
        <begin position="1071"/>
        <end position="1166"/>
    </location>
</feature>
<evidence type="ECO:0000256" key="6">
    <source>
        <dbReference type="ARBA" id="ARBA00023242"/>
    </source>
</evidence>
<keyword evidence="4" id="KW-0597">Phosphoprotein</keyword>
<dbReference type="InterPro" id="IPR039662">
    <property type="entry name" value="Cohesin_Scc3/SA"/>
</dbReference>
<organism evidence="17 18">
    <name type="scientific">Rhynchospora pubera</name>
    <dbReference type="NCBI Taxonomy" id="906938"/>
    <lineage>
        <taxon>Eukaryota</taxon>
        <taxon>Viridiplantae</taxon>
        <taxon>Streptophyta</taxon>
        <taxon>Embryophyta</taxon>
        <taxon>Tracheophyta</taxon>
        <taxon>Spermatophyta</taxon>
        <taxon>Magnoliopsida</taxon>
        <taxon>Liliopsida</taxon>
        <taxon>Poales</taxon>
        <taxon>Cyperaceae</taxon>
        <taxon>Cyperoideae</taxon>
        <taxon>Rhynchosporeae</taxon>
        <taxon>Rhynchospora</taxon>
    </lineage>
</organism>
<evidence type="ECO:0000256" key="7">
    <source>
        <dbReference type="ARBA" id="ARBA00023254"/>
    </source>
</evidence>
<proteinExistence type="inferred from homology"/>
<accession>A0AAV8DWC3</accession>
<evidence type="ECO:0000256" key="13">
    <source>
        <dbReference type="ARBA" id="ARBA00081834"/>
    </source>
</evidence>
<dbReference type="InterPro" id="IPR056396">
    <property type="entry name" value="HEAT_SCC3-SA"/>
</dbReference>
<keyword evidence="3" id="KW-0158">Chromosome</keyword>
<dbReference type="PANTHER" id="PTHR11199:SF0">
    <property type="entry name" value="LD34181P-RELATED"/>
    <property type="match status" value="1"/>
</dbReference>
<keyword evidence="7" id="KW-0469">Meiosis</keyword>
<dbReference type="GO" id="GO:0000785">
    <property type="term" value="C:chromatin"/>
    <property type="evidence" value="ECO:0007669"/>
    <property type="project" value="TreeGrafter"/>
</dbReference>
<dbReference type="InterPro" id="IPR013721">
    <property type="entry name" value="STAG"/>
</dbReference>
<dbReference type="AlphaFoldDB" id="A0AAV8DWC3"/>
<comment type="subunit">
    <text evidence="10">Component of the meiosis-specific cohesin complex, which also contains the SMC1 (SMC1A or SMC1B) and SMC3 heterodimer. Such complex likely contains RAD21, or the meiosis-specific related protein REC8. Interacts with CCDC79/TERB1; recruiting cohesin to telomeres to develop structural rigidity.</text>
</comment>
<sequence>MKGPDRPGIQVSHRLGCNNSLIPFPSNFLTISRVSLLRSPSLSPPPLSRAMEQATVPSETSVRRPKRGRVLEQEEGAEPSRSTGSPDDLFNDEDDFVPKPRRKRGPAARAAAWSDDQPLIDAIKHNGKVINHAVKKWVEKYEADPKSSLIDLLTMLFEACGARFRLDREIIDDVNVDDVVISLVDLARNGLVEDYYNSKQKELKNFKDNLGAFWEDLVLECQEGPLFDKAVFEKCVDYVIALSCTPPRVYRQVATLVGLQIVTTYISVGKTLIQQRETTQRQLNAEKKKGNDGPRVESLNRRLQVTHEKITALEEMMRKVFTGLFIHRYRDTEPEIRMSSIKALGVWIVNYPSLFLQDSYLKYLGWTLNDKNALVRKTSVLALQSIYEIDDNIPSLSLFTKRFSERMLQMADDIDISVAVSAIGLLKLLLRHQLLTDDELGPLYDLLIDEPPMIRRAIGELVYDHLIAQTIKNSQSGSKDSDGEPSEVHISRLLQILREFSDDPVLSAYVIDDIWDDMKAAKDWKCIISILNDDEELADIDGTNLVRLLNASAKKAVGDRIVPAIDNRKQYLSKAQKEAFENNRKELTSAMLKSYPQLLRKYVADKAKVSPLIDMLPLLKLEMYSLKRQEQNFKALMDLISDAFFKHSEKATLRSCIKAIVFCSIEGPADLQDYTQSKLNDLESELVSKLKNAIKEVEAGDDEYSLLVNLKRLYELQLTKPVLSEGLFEDMAGILGSLPEMENEVKSFLLLNMYLNVVWSLHAIDGDKPDEAFMEALLSKRNMLFQQLYSFTETLLEAQSEGRSTSVLSCRVCIITAEIWCYFKNEKFFSTKLQYLGYTPDLPIVQNFWKLCEGQLFLSDETEDEEANQEYIEETNRDTVMIAAAKLVATNTIPKGYLGPEIISHITLHGASTTEIIKHLITSLKKTSTEEIPFIFLEALKLSYHRYRSSIARGNQLEIGRSLSDCKELASRLSGAFVGAAITKNKSEIIKIVMDGIEFAFSDAPDLLTFLELALVPFVSKLPSADVLDILKDVEVKIKNFNMNENPTAWNPYNNFVAFLHEKYSKNETIPDVEEKPVRRRGRPRKARDAPPAKKLFEEPGALSEEEEDPISGSDAEAQYQQEDDVEADQLLIHTIRSATKLRGMRVQNQHSSSQPSFSRKSGSNA</sequence>
<keyword evidence="5" id="KW-0159">Chromosome partition</keyword>
<dbReference type="Gene3D" id="1.25.10.10">
    <property type="entry name" value="Leucine-rich Repeat Variant"/>
    <property type="match status" value="1"/>
</dbReference>
<evidence type="ECO:0000256" key="9">
    <source>
        <dbReference type="ARBA" id="ARBA00057292"/>
    </source>
</evidence>
<dbReference type="InterPro" id="IPR011989">
    <property type="entry name" value="ARM-like"/>
</dbReference>
<name>A0AAV8DWC3_9POAL</name>
<comment type="similarity">
    <text evidence="2">Belongs to the SCC3 family.</text>
</comment>
<feature type="compositionally biased region" description="Basic and acidic residues" evidence="15">
    <location>
        <begin position="1087"/>
        <end position="1098"/>
    </location>
</feature>
<keyword evidence="18" id="KW-1185">Reference proteome</keyword>
<dbReference type="EMBL" id="JAMFTS010000003">
    <property type="protein sequence ID" value="KAJ4773047.1"/>
    <property type="molecule type" value="Genomic_DNA"/>
</dbReference>
<evidence type="ECO:0000259" key="16">
    <source>
        <dbReference type="PROSITE" id="PS51425"/>
    </source>
</evidence>
<dbReference type="PANTHER" id="PTHR11199">
    <property type="entry name" value="STROMAL ANTIGEN"/>
    <property type="match status" value="1"/>
</dbReference>
<dbReference type="PROSITE" id="PS51425">
    <property type="entry name" value="SCD"/>
    <property type="match status" value="1"/>
</dbReference>
<keyword evidence="6" id="KW-0539">Nucleus</keyword>
<evidence type="ECO:0000256" key="14">
    <source>
        <dbReference type="ARBA" id="ARBA00082975"/>
    </source>
</evidence>